<gene>
    <name evidence="1" type="ORF">QMA06_04880</name>
</gene>
<protein>
    <submittedName>
        <fullName evidence="1">Sulfotransferase</fullName>
    </submittedName>
</protein>
<dbReference type="SUPFAM" id="SSF52540">
    <property type="entry name" value="P-loop containing nucleoside triphosphate hydrolases"/>
    <property type="match status" value="1"/>
</dbReference>
<dbReference type="Proteomes" id="UP001231197">
    <property type="component" value="Unassembled WGS sequence"/>
</dbReference>
<reference evidence="1 2" key="1">
    <citation type="journal article" date="2023" name="Int. J. Syst. Evol. Microbiol.">
        <title>Winogradskyella bathintestinalis sp. nov., isolated from the intestine of the deep-sea loosejaw dragonfish, Malacosteus niger.</title>
        <authorList>
            <person name="Uniacke-Lowe S."/>
            <person name="Johnson C.N."/>
            <person name="Stanton C."/>
            <person name="Hill C."/>
            <person name="Ross P."/>
        </authorList>
    </citation>
    <scope>NUCLEOTIDE SEQUENCE [LARGE SCALE GENOMIC DNA]</scope>
    <source>
        <strain evidence="1 2">APC 3343</strain>
    </source>
</reference>
<organism evidence="1 2">
    <name type="scientific">Winogradskyella bathintestinalis</name>
    <dbReference type="NCBI Taxonomy" id="3035208"/>
    <lineage>
        <taxon>Bacteria</taxon>
        <taxon>Pseudomonadati</taxon>
        <taxon>Bacteroidota</taxon>
        <taxon>Flavobacteriia</taxon>
        <taxon>Flavobacteriales</taxon>
        <taxon>Flavobacteriaceae</taxon>
        <taxon>Winogradskyella</taxon>
    </lineage>
</organism>
<dbReference type="InterPro" id="IPR027417">
    <property type="entry name" value="P-loop_NTPase"/>
</dbReference>
<dbReference type="RefSeq" id="WP_290205727.1">
    <property type="nucleotide sequence ID" value="NZ_JASDDK010000001.1"/>
</dbReference>
<sequence length="299" mass="35164">MKSKNLKPIILIGFGRSGTSIIADIVLSHGKLAIISNYNAKYPQNKYINLIRLFFRNRIFNILGQKKQINKTAFINRFAFRNSEAYAFHNFVNNVDFGKGFLNDVNLSDSEVNEIRKKYTQIASYQLKERLGFKITGPSKIKYLNQIFPKAQFIYIERDPLPNIRSLLKVDFYQDRKHDLWWEGNQIYSKKELDFVNKNMNKPELIAALQYFKIKNNHQSEIKELGIENKVLTVKYEDFIAQPEIQIDRILKFTNLTRDNSIAKFMANNKIFNRNKKEEYYFSQTMDENVNKIAINGVT</sequence>
<proteinExistence type="predicted"/>
<dbReference type="Pfam" id="PF13469">
    <property type="entry name" value="Sulfotransfer_3"/>
    <property type="match status" value="1"/>
</dbReference>
<keyword evidence="2" id="KW-1185">Reference proteome</keyword>
<name>A0ABT7ZSW1_9FLAO</name>
<evidence type="ECO:0000313" key="2">
    <source>
        <dbReference type="Proteomes" id="UP001231197"/>
    </source>
</evidence>
<accession>A0ABT7ZSW1</accession>
<evidence type="ECO:0000313" key="1">
    <source>
        <dbReference type="EMBL" id="MDN3492044.1"/>
    </source>
</evidence>
<comment type="caution">
    <text evidence="1">The sequence shown here is derived from an EMBL/GenBank/DDBJ whole genome shotgun (WGS) entry which is preliminary data.</text>
</comment>
<dbReference type="EMBL" id="JASDDK010000001">
    <property type="protein sequence ID" value="MDN3492044.1"/>
    <property type="molecule type" value="Genomic_DNA"/>
</dbReference>
<dbReference type="Gene3D" id="3.40.50.300">
    <property type="entry name" value="P-loop containing nucleotide triphosphate hydrolases"/>
    <property type="match status" value="1"/>
</dbReference>